<gene>
    <name evidence="2" type="ORF">PDM29_08090</name>
</gene>
<dbReference type="Proteomes" id="UP001302072">
    <property type="component" value="Chromosome"/>
</dbReference>
<evidence type="ECO:0000313" key="2">
    <source>
        <dbReference type="EMBL" id="WNH54222.1"/>
    </source>
</evidence>
<evidence type="ECO:0000256" key="1">
    <source>
        <dbReference type="SAM" id="Phobius"/>
    </source>
</evidence>
<dbReference type="EMBL" id="CP115541">
    <property type="protein sequence ID" value="WNH54222.1"/>
    <property type="molecule type" value="Genomic_DNA"/>
</dbReference>
<sequence length="77" mass="8349">MPLDDIAGSLFGGLFRFVIYVFVDIFFEAIIKGTGHIVLVTLRPNKEPSETACAAVGLLFWAALLVAGVLILRSLLK</sequence>
<keyword evidence="1" id="KW-0472">Membrane</keyword>
<proteinExistence type="predicted"/>
<keyword evidence="1" id="KW-1133">Transmembrane helix</keyword>
<keyword evidence="1" id="KW-0812">Transmembrane</keyword>
<feature type="transmembrane region" description="Helical" evidence="1">
    <location>
        <begin position="6"/>
        <end position="31"/>
    </location>
</feature>
<reference evidence="2 3" key="1">
    <citation type="submission" date="2022-12" db="EMBL/GenBank/DDBJ databases">
        <title>Two new species, Stenotrophomonas aracearum and Stenotrophomonas oahuensis, isolated from Anthurium (Araceae family) in Hawaii.</title>
        <authorList>
            <person name="Chunag S.C."/>
            <person name="Dobhal S."/>
            <person name="Alvarez A."/>
            <person name="Arif M."/>
        </authorList>
    </citation>
    <scope>NUCLEOTIDE SEQUENCE [LARGE SCALE GENOMIC DNA]</scope>
    <source>
        <strain evidence="2 3">A5586</strain>
    </source>
</reference>
<accession>A0ABY9YTG3</accession>
<dbReference type="RefSeq" id="WP_311193334.1">
    <property type="nucleotide sequence ID" value="NZ_CP115541.1"/>
</dbReference>
<keyword evidence="3" id="KW-1185">Reference proteome</keyword>
<feature type="transmembrane region" description="Helical" evidence="1">
    <location>
        <begin position="52"/>
        <end position="76"/>
    </location>
</feature>
<evidence type="ECO:0000313" key="3">
    <source>
        <dbReference type="Proteomes" id="UP001302072"/>
    </source>
</evidence>
<organism evidence="2 3">
    <name type="scientific">Stenotrophomonas oahuensis</name>
    <dbReference type="NCBI Taxonomy" id="3003271"/>
    <lineage>
        <taxon>Bacteria</taxon>
        <taxon>Pseudomonadati</taxon>
        <taxon>Pseudomonadota</taxon>
        <taxon>Gammaproteobacteria</taxon>
        <taxon>Lysobacterales</taxon>
        <taxon>Lysobacteraceae</taxon>
        <taxon>Stenotrophomonas</taxon>
    </lineage>
</organism>
<protein>
    <submittedName>
        <fullName evidence="2">Uncharacterized protein</fullName>
    </submittedName>
</protein>
<name>A0ABY9YTG3_9GAMM</name>